<dbReference type="PRINTS" id="PR01078">
    <property type="entry name" value="AMINACHANNEL"/>
</dbReference>
<dbReference type="SMART" id="SM00192">
    <property type="entry name" value="LDLa"/>
    <property type="match status" value="2"/>
</dbReference>
<keyword evidence="11 14" id="KW-0739">Sodium transport</keyword>
<keyword evidence="4 14" id="KW-0894">Sodium channel</keyword>
<dbReference type="GO" id="GO:0015280">
    <property type="term" value="F:ligand-gated sodium channel activity"/>
    <property type="evidence" value="ECO:0007669"/>
    <property type="project" value="TreeGrafter"/>
</dbReference>
<accession>A0A7R9AG18</accession>
<dbReference type="GO" id="GO:0005886">
    <property type="term" value="C:plasma membrane"/>
    <property type="evidence" value="ECO:0007669"/>
    <property type="project" value="TreeGrafter"/>
</dbReference>
<keyword evidence="3 14" id="KW-0813">Transport</keyword>
<comment type="similarity">
    <text evidence="2 14">Belongs to the amiloride-sensitive sodium channel (TC 1.A.6) family.</text>
</comment>
<evidence type="ECO:0000256" key="11">
    <source>
        <dbReference type="ARBA" id="ARBA00023201"/>
    </source>
</evidence>
<dbReference type="PANTHER" id="PTHR11690:SF248">
    <property type="entry name" value="PICKPOCKET 17, ISOFORM A"/>
    <property type="match status" value="1"/>
</dbReference>
<feature type="transmembrane region" description="Helical" evidence="16">
    <location>
        <begin position="591"/>
        <end position="618"/>
    </location>
</feature>
<name>A0A7R9AG18_9CRUS</name>
<evidence type="ECO:0000313" key="18">
    <source>
        <dbReference type="Proteomes" id="UP000677054"/>
    </source>
</evidence>
<dbReference type="EMBL" id="CAJPEV010005811">
    <property type="protein sequence ID" value="CAG0903552.1"/>
    <property type="molecule type" value="Genomic_DNA"/>
</dbReference>
<dbReference type="PROSITE" id="PS50068">
    <property type="entry name" value="LDLRA_2"/>
    <property type="match status" value="2"/>
</dbReference>
<evidence type="ECO:0000256" key="10">
    <source>
        <dbReference type="ARBA" id="ARBA00023157"/>
    </source>
</evidence>
<evidence type="ECO:0000256" key="6">
    <source>
        <dbReference type="ARBA" id="ARBA00022989"/>
    </source>
</evidence>
<comment type="subcellular location">
    <subcellularLocation>
        <location evidence="1">Membrane</location>
        <topology evidence="1">Multi-pass membrane protein</topology>
    </subcellularLocation>
</comment>
<evidence type="ECO:0000256" key="1">
    <source>
        <dbReference type="ARBA" id="ARBA00004141"/>
    </source>
</evidence>
<dbReference type="AlphaFoldDB" id="A0A7R9AG18"/>
<evidence type="ECO:0000256" key="13">
    <source>
        <dbReference type="PROSITE-ProRule" id="PRU00124"/>
    </source>
</evidence>
<dbReference type="InterPro" id="IPR036055">
    <property type="entry name" value="LDL_receptor-like_sf"/>
</dbReference>
<dbReference type="Proteomes" id="UP000677054">
    <property type="component" value="Unassembled WGS sequence"/>
</dbReference>
<gene>
    <name evidence="17" type="ORF">DSTB1V02_LOCUS13171</name>
</gene>
<evidence type="ECO:0000256" key="3">
    <source>
        <dbReference type="ARBA" id="ARBA00022448"/>
    </source>
</evidence>
<protein>
    <submittedName>
        <fullName evidence="17">Uncharacterized protein</fullName>
    </submittedName>
</protein>
<dbReference type="Gene3D" id="2.60.470.10">
    <property type="entry name" value="Acid-sensing ion channels like domains"/>
    <property type="match status" value="1"/>
</dbReference>
<dbReference type="SUPFAM" id="SSF57424">
    <property type="entry name" value="LDL receptor-like module"/>
    <property type="match status" value="2"/>
</dbReference>
<evidence type="ECO:0000256" key="9">
    <source>
        <dbReference type="ARBA" id="ARBA00023136"/>
    </source>
</evidence>
<evidence type="ECO:0000256" key="4">
    <source>
        <dbReference type="ARBA" id="ARBA00022461"/>
    </source>
</evidence>
<dbReference type="CDD" id="cd00112">
    <property type="entry name" value="LDLa"/>
    <property type="match status" value="2"/>
</dbReference>
<keyword evidence="10 13" id="KW-1015">Disulfide bond</keyword>
<keyword evidence="6 16" id="KW-1133">Transmembrane helix</keyword>
<feature type="disulfide bond" evidence="13">
    <location>
        <begin position="231"/>
        <end position="246"/>
    </location>
</feature>
<dbReference type="InterPro" id="IPR023415">
    <property type="entry name" value="LDLR_class-A_CS"/>
</dbReference>
<dbReference type="PROSITE" id="PS01209">
    <property type="entry name" value="LDLRA_1"/>
    <property type="match status" value="1"/>
</dbReference>
<organism evidence="17">
    <name type="scientific">Darwinula stevensoni</name>
    <dbReference type="NCBI Taxonomy" id="69355"/>
    <lineage>
        <taxon>Eukaryota</taxon>
        <taxon>Metazoa</taxon>
        <taxon>Ecdysozoa</taxon>
        <taxon>Arthropoda</taxon>
        <taxon>Crustacea</taxon>
        <taxon>Oligostraca</taxon>
        <taxon>Ostracoda</taxon>
        <taxon>Podocopa</taxon>
        <taxon>Podocopida</taxon>
        <taxon>Darwinulocopina</taxon>
        <taxon>Darwinuloidea</taxon>
        <taxon>Darwinulidae</taxon>
        <taxon>Darwinula</taxon>
    </lineage>
</organism>
<keyword evidence="7" id="KW-0915">Sodium</keyword>
<sequence length="694" mass="78622">MLVKGFFSQACLKVCAEGWYRVMCDCKRSVNPLFDKLNDKPQCNVLNVSQCGDPSVSRSCDACIMEAEAKFFAQDLLCLCPPSCTEVNYDPDLSQAIPNEKFLYALSFYKQFQFGKDVCNSPYDVDVHGEIGFRGNAWVWMEARVCDGKAQCYDESDETLICDQFDDVCNSVDGAFSCTNEMKCLTSDLRCNGVDDCQDGSDERDCPEYCKSVGLLSCETKGGCLTEDKWCNMILDCPDMSDETHCKVELYKKHDEACDCEQVCVRRPKDTDYCYEKNYVTGDFGRTIADSRTKDMSDLLQIYTPDRDEVQKYGISARDFIASCSFDNRDCSYKDFHEWRSDDYGNCFTFNSPFLEKYVEDSEGNYVKQDVIPRYSTKFGFQHGLRLTFDLNVDDTFSVLARTKGARVVIHPRSQLPFPEGEGFNIAPGILTTASIKRACLKVCAEGWYRDMCDCKRSVNPLFDKLNDKPQCNVLNVSQCGDPSVSRSCDACIMEAEAKFFAQDLLCLCPPSCTEVNYDPDLSQAIPNEKFLYALSFYKQFQFGKDVCNSPGKDGNTAYLHVYFEDNSYKLIQESPAYTWVTLVSNLGGSIGLFVGLSLITVVELFFFFVEVFSFCCFKRRHRIRERKNSGQRHIGVSEPRPSVGEGNARDRDADSGPDGTILREPRSGEKVAFCVPTSRRSVWVREEGREVRL</sequence>
<keyword evidence="5 14" id="KW-0812">Transmembrane</keyword>
<keyword evidence="8 14" id="KW-0406">Ion transport</keyword>
<feature type="disulfide bond" evidence="13">
    <location>
        <begin position="191"/>
        <end position="206"/>
    </location>
</feature>
<evidence type="ECO:0000256" key="5">
    <source>
        <dbReference type="ARBA" id="ARBA00022692"/>
    </source>
</evidence>
<dbReference type="OrthoDB" id="10064773at2759"/>
<dbReference type="PANTHER" id="PTHR11690">
    <property type="entry name" value="AMILORIDE-SENSITIVE SODIUM CHANNEL-RELATED"/>
    <property type="match status" value="1"/>
</dbReference>
<evidence type="ECO:0000256" key="12">
    <source>
        <dbReference type="ARBA" id="ARBA00023303"/>
    </source>
</evidence>
<evidence type="ECO:0000256" key="14">
    <source>
        <dbReference type="RuleBase" id="RU000679"/>
    </source>
</evidence>
<dbReference type="Pfam" id="PF00858">
    <property type="entry name" value="ASC"/>
    <property type="match status" value="2"/>
</dbReference>
<evidence type="ECO:0000256" key="7">
    <source>
        <dbReference type="ARBA" id="ARBA00023053"/>
    </source>
</evidence>
<evidence type="ECO:0000256" key="15">
    <source>
        <dbReference type="SAM" id="MobiDB-lite"/>
    </source>
</evidence>
<keyword evidence="12 14" id="KW-0407">Ion channel</keyword>
<dbReference type="EMBL" id="LR905328">
    <property type="protein sequence ID" value="CAD7253421.1"/>
    <property type="molecule type" value="Genomic_DNA"/>
</dbReference>
<keyword evidence="9 16" id="KW-0472">Membrane</keyword>
<dbReference type="InterPro" id="IPR002172">
    <property type="entry name" value="LDrepeatLR_classA_rpt"/>
</dbReference>
<evidence type="ECO:0000256" key="8">
    <source>
        <dbReference type="ARBA" id="ARBA00023065"/>
    </source>
</evidence>
<feature type="region of interest" description="Disordered" evidence="15">
    <location>
        <begin position="629"/>
        <end position="669"/>
    </location>
</feature>
<dbReference type="InterPro" id="IPR001873">
    <property type="entry name" value="ENaC"/>
</dbReference>
<dbReference type="Gene3D" id="4.10.400.10">
    <property type="entry name" value="Low-density Lipoprotein Receptor"/>
    <property type="match status" value="2"/>
</dbReference>
<evidence type="ECO:0000256" key="16">
    <source>
        <dbReference type="SAM" id="Phobius"/>
    </source>
</evidence>
<dbReference type="Pfam" id="PF00057">
    <property type="entry name" value="Ldl_recept_a"/>
    <property type="match status" value="1"/>
</dbReference>
<evidence type="ECO:0000256" key="2">
    <source>
        <dbReference type="ARBA" id="ARBA00007193"/>
    </source>
</evidence>
<comment type="caution">
    <text evidence="13">Lacks conserved residue(s) required for the propagation of feature annotation.</text>
</comment>
<keyword evidence="18" id="KW-1185">Reference proteome</keyword>
<evidence type="ECO:0000313" key="17">
    <source>
        <dbReference type="EMBL" id="CAD7253421.1"/>
    </source>
</evidence>
<reference evidence="17" key="1">
    <citation type="submission" date="2020-11" db="EMBL/GenBank/DDBJ databases">
        <authorList>
            <person name="Tran Van P."/>
        </authorList>
    </citation>
    <scope>NUCLEOTIDE SEQUENCE</scope>
</reference>
<proteinExistence type="inferred from homology"/>